<feature type="non-terminal residue" evidence="2">
    <location>
        <position position="1"/>
    </location>
</feature>
<dbReference type="InterPro" id="IPR007780">
    <property type="entry name" value="NAD_Glu_DH_bac"/>
</dbReference>
<dbReference type="Proteomes" id="UP000471166">
    <property type="component" value="Unassembled WGS sequence"/>
</dbReference>
<proteinExistence type="predicted"/>
<sequence length="92" mass="10209">LRDTPAPSGEWRFTLYVAGAGVSLSRVLPVLHSLGVEVVDERPYRIAREDGTLRWIYDFALRVPASVLRDSLDTEMEADLLSHAAEQASGIR</sequence>
<dbReference type="GO" id="GO:0006538">
    <property type="term" value="P:L-glutamate catabolic process"/>
    <property type="evidence" value="ECO:0007669"/>
    <property type="project" value="InterPro"/>
</dbReference>
<dbReference type="GO" id="GO:0004352">
    <property type="term" value="F:glutamate dehydrogenase (NAD+) activity"/>
    <property type="evidence" value="ECO:0007669"/>
    <property type="project" value="InterPro"/>
</dbReference>
<dbReference type="PANTHER" id="PTHR43403:SF1">
    <property type="entry name" value="NAD-SPECIFIC GLUTAMATE DEHYDROGENASE"/>
    <property type="match status" value="1"/>
</dbReference>
<dbReference type="InterPro" id="IPR049064">
    <property type="entry name" value="NAD_Glu_DH_ACT3"/>
</dbReference>
<dbReference type="PANTHER" id="PTHR43403">
    <property type="entry name" value="NAD-SPECIFIC GLUTAMATE DEHYDROGENASE"/>
    <property type="match status" value="1"/>
</dbReference>
<feature type="non-terminal residue" evidence="2">
    <location>
        <position position="92"/>
    </location>
</feature>
<evidence type="ECO:0000313" key="2">
    <source>
        <dbReference type="EMBL" id="NEW37271.1"/>
    </source>
</evidence>
<feature type="domain" description="NAD-glutamate dehydrogenase ACT3" evidence="1">
    <location>
        <begin position="6"/>
        <end position="66"/>
    </location>
</feature>
<protein>
    <submittedName>
        <fullName evidence="2">NAD-glutamate dehydrogenase</fullName>
    </submittedName>
</protein>
<evidence type="ECO:0000313" key="3">
    <source>
        <dbReference type="Proteomes" id="UP000471166"/>
    </source>
</evidence>
<evidence type="ECO:0000259" key="1">
    <source>
        <dbReference type="Pfam" id="PF21077"/>
    </source>
</evidence>
<name>A0A6P1CXZ4_9NOCA</name>
<reference evidence="2 3" key="1">
    <citation type="submission" date="2020-01" db="EMBL/GenBank/DDBJ databases">
        <title>Genetics and antimicrobial susceptibilities of Nocardia species isolated from the soil; a comparison with species isolated from humans.</title>
        <authorList>
            <person name="Carrasco G."/>
            <person name="Monzon S."/>
            <person name="Sansegundo M."/>
            <person name="Garcia E."/>
            <person name="Garrido N."/>
            <person name="Medina M.J."/>
            <person name="Villalon P."/>
            <person name="Ramirez-Arocha A.C."/>
            <person name="Jimenez P."/>
            <person name="Cuesta I."/>
            <person name="Valdezate S."/>
        </authorList>
    </citation>
    <scope>NUCLEOTIDE SEQUENCE [LARGE SCALE GENOMIC DNA]</scope>
    <source>
        <strain evidence="2 3">CNM20110626</strain>
    </source>
</reference>
<organism evidence="2 3">
    <name type="scientific">Nocardia cyriacigeorgica</name>
    <dbReference type="NCBI Taxonomy" id="135487"/>
    <lineage>
        <taxon>Bacteria</taxon>
        <taxon>Bacillati</taxon>
        <taxon>Actinomycetota</taxon>
        <taxon>Actinomycetes</taxon>
        <taxon>Mycobacteriales</taxon>
        <taxon>Nocardiaceae</taxon>
        <taxon>Nocardia</taxon>
    </lineage>
</organism>
<dbReference type="AlphaFoldDB" id="A0A6P1CXZ4"/>
<dbReference type="EMBL" id="JAAGVB010000592">
    <property type="protein sequence ID" value="NEW37271.1"/>
    <property type="molecule type" value="Genomic_DNA"/>
</dbReference>
<gene>
    <name evidence="2" type="ORF">GV791_32665</name>
</gene>
<dbReference type="Pfam" id="PF21077">
    <property type="entry name" value="GDH_ACT3"/>
    <property type="match status" value="1"/>
</dbReference>
<comment type="caution">
    <text evidence="2">The sequence shown here is derived from an EMBL/GenBank/DDBJ whole genome shotgun (WGS) entry which is preliminary data.</text>
</comment>
<dbReference type="GO" id="GO:0004069">
    <property type="term" value="F:L-aspartate:2-oxoglutarate aminotransferase activity"/>
    <property type="evidence" value="ECO:0007669"/>
    <property type="project" value="InterPro"/>
</dbReference>
<accession>A0A6P1CXZ4</accession>